<dbReference type="Pfam" id="PF00106">
    <property type="entry name" value="adh_short"/>
    <property type="match status" value="1"/>
</dbReference>
<dbReference type="PANTHER" id="PTHR47534:SF3">
    <property type="entry name" value="ALCOHOL DEHYDROGENASE-LIKE C-TERMINAL DOMAIN-CONTAINING PROTEIN"/>
    <property type="match status" value="1"/>
</dbReference>
<dbReference type="Proteomes" id="UP001295423">
    <property type="component" value="Unassembled WGS sequence"/>
</dbReference>
<dbReference type="EMBL" id="CAKOGP040002003">
    <property type="protein sequence ID" value="CAJ1959535.1"/>
    <property type="molecule type" value="Genomic_DNA"/>
</dbReference>
<dbReference type="SUPFAM" id="SSF51735">
    <property type="entry name" value="NAD(P)-binding Rossmann-fold domains"/>
    <property type="match status" value="1"/>
</dbReference>
<dbReference type="AlphaFoldDB" id="A0AAD2G2P9"/>
<gene>
    <name evidence="2" type="ORF">CYCCA115_LOCUS17956</name>
</gene>
<organism evidence="2 3">
    <name type="scientific">Cylindrotheca closterium</name>
    <dbReference type="NCBI Taxonomy" id="2856"/>
    <lineage>
        <taxon>Eukaryota</taxon>
        <taxon>Sar</taxon>
        <taxon>Stramenopiles</taxon>
        <taxon>Ochrophyta</taxon>
        <taxon>Bacillariophyta</taxon>
        <taxon>Bacillariophyceae</taxon>
        <taxon>Bacillariophycidae</taxon>
        <taxon>Bacillariales</taxon>
        <taxon>Bacillariaceae</taxon>
        <taxon>Cylindrotheca</taxon>
    </lineage>
</organism>
<dbReference type="Gene3D" id="3.40.50.720">
    <property type="entry name" value="NAD(P)-binding Rossmann-like Domain"/>
    <property type="match status" value="1"/>
</dbReference>
<accession>A0AAD2G2P9</accession>
<evidence type="ECO:0000313" key="3">
    <source>
        <dbReference type="Proteomes" id="UP001295423"/>
    </source>
</evidence>
<name>A0AAD2G2P9_9STRA</name>
<reference evidence="2" key="1">
    <citation type="submission" date="2023-08" db="EMBL/GenBank/DDBJ databases">
        <authorList>
            <person name="Audoor S."/>
            <person name="Bilcke G."/>
        </authorList>
    </citation>
    <scope>NUCLEOTIDE SEQUENCE</scope>
</reference>
<evidence type="ECO:0000313" key="2">
    <source>
        <dbReference type="EMBL" id="CAJ1959535.1"/>
    </source>
</evidence>
<evidence type="ECO:0000256" key="1">
    <source>
        <dbReference type="ARBA" id="ARBA00023002"/>
    </source>
</evidence>
<sequence>MVFTMLSKASAYRNKYLPKAFTDSNKPKTAVVVGSTSGIGQGIAHRLAEQGWNVVAVGRYREGRAEEVVKTLNEYTEAIAKTKDGEVTKPQHSFVACDCFSLKSVQEASKSILEKHDTIDALVLTQGMATTQGFTPTVDGNDEKLTLHYFSRMAFACLLLPALSKSNMSNGPVILSVLSGGVHSPYKNYETDFDLKENYSVSNAANAAGFYNDLGLDALARKHPQMNFMHAAPGFVNTNWGTEFNPILRAMVRCMQPLGKSPADCAEFMAAPTILASEFGDDLAPKYEDVGVICFGGSSGKAEPSTVSKGHTAEAREFVWKQTIETLKKVGLDVSE</sequence>
<dbReference type="InterPro" id="IPR002347">
    <property type="entry name" value="SDR_fam"/>
</dbReference>
<keyword evidence="3" id="KW-1185">Reference proteome</keyword>
<proteinExistence type="predicted"/>
<dbReference type="GO" id="GO:0016491">
    <property type="term" value="F:oxidoreductase activity"/>
    <property type="evidence" value="ECO:0007669"/>
    <property type="project" value="UniProtKB-KW"/>
</dbReference>
<dbReference type="PANTHER" id="PTHR47534">
    <property type="entry name" value="YALI0E05731P"/>
    <property type="match status" value="1"/>
</dbReference>
<keyword evidence="1" id="KW-0560">Oxidoreductase</keyword>
<comment type="caution">
    <text evidence="2">The sequence shown here is derived from an EMBL/GenBank/DDBJ whole genome shotgun (WGS) entry which is preliminary data.</text>
</comment>
<dbReference type="InterPro" id="IPR036291">
    <property type="entry name" value="NAD(P)-bd_dom_sf"/>
</dbReference>
<dbReference type="InterPro" id="IPR052228">
    <property type="entry name" value="Sec_Metab_Biosynth_Oxidored"/>
</dbReference>
<evidence type="ECO:0008006" key="4">
    <source>
        <dbReference type="Google" id="ProtNLM"/>
    </source>
</evidence>
<protein>
    <recommendedName>
        <fullName evidence="4">Protochlorophyllide reductase</fullName>
    </recommendedName>
</protein>